<dbReference type="PANTHER" id="PTHR38166:SF1">
    <property type="entry name" value="C2H2-TYPE DOMAIN-CONTAINING PROTEIN"/>
    <property type="match status" value="1"/>
</dbReference>
<evidence type="ECO:0000313" key="2">
    <source>
        <dbReference type="EMBL" id="KAF4630450.1"/>
    </source>
</evidence>
<dbReference type="PANTHER" id="PTHR38166">
    <property type="entry name" value="C2H2-TYPE DOMAIN-CONTAINING PROTEIN-RELATED"/>
    <property type="match status" value="1"/>
</dbReference>
<dbReference type="EMBL" id="JAAMPI010000548">
    <property type="protein sequence ID" value="KAF4630450.1"/>
    <property type="molecule type" value="Genomic_DNA"/>
</dbReference>
<comment type="caution">
    <text evidence="2">The sequence shown here is derived from an EMBL/GenBank/DDBJ whole genome shotgun (WGS) entry which is preliminary data.</text>
</comment>
<proteinExistence type="predicted"/>
<accession>A0A8H4W3K1</accession>
<dbReference type="OrthoDB" id="3559470at2759"/>
<evidence type="ECO:0000256" key="1">
    <source>
        <dbReference type="SAM" id="MobiDB-lite"/>
    </source>
</evidence>
<sequence>MPPPKRRRIEVRNGQEDKVERPVYPPEKYKHHLACPFPKRDPDLYLTVNNVCTERWGFKDIGDLKYLPRAPFTPGVCKSRFTQSKRATAEQAKFSHECKPRDFTDEDPQWMTEEQELRLANWKEPGKAQEGGAKSWVKIYMCLFETAENDVPSPYYDYMTPNHLVPSLSGNDTYKLPVVDDNIDPSLARTVASESQDIGNPGPLEDQQGLRLDLSALDMHQGDNYPFDWTVKPAIDSGYGTQEQREGDSSFSEDPYPSVAPHLLHSEYARVAVMFATGNSEEAGVNYMEYLNLEEETIGDNSNE</sequence>
<evidence type="ECO:0000313" key="3">
    <source>
        <dbReference type="Proteomes" id="UP000566819"/>
    </source>
</evidence>
<dbReference type="Proteomes" id="UP000566819">
    <property type="component" value="Unassembled WGS sequence"/>
</dbReference>
<feature type="region of interest" description="Disordered" evidence="1">
    <location>
        <begin position="238"/>
        <end position="258"/>
    </location>
</feature>
<keyword evidence="3" id="KW-1185">Reference proteome</keyword>
<name>A0A8H4W3K1_9HELO</name>
<protein>
    <submittedName>
        <fullName evidence="2">Uncharacterized protein</fullName>
    </submittedName>
</protein>
<organism evidence="2 3">
    <name type="scientific">Cudoniella acicularis</name>
    <dbReference type="NCBI Taxonomy" id="354080"/>
    <lineage>
        <taxon>Eukaryota</taxon>
        <taxon>Fungi</taxon>
        <taxon>Dikarya</taxon>
        <taxon>Ascomycota</taxon>
        <taxon>Pezizomycotina</taxon>
        <taxon>Leotiomycetes</taxon>
        <taxon>Helotiales</taxon>
        <taxon>Tricladiaceae</taxon>
        <taxon>Cudoniella</taxon>
    </lineage>
</organism>
<dbReference type="AlphaFoldDB" id="A0A8H4W3K1"/>
<gene>
    <name evidence="2" type="ORF">G7Y89_g7689</name>
</gene>
<reference evidence="2 3" key="1">
    <citation type="submission" date="2020-03" db="EMBL/GenBank/DDBJ databases">
        <title>Draft Genome Sequence of Cudoniella acicularis.</title>
        <authorList>
            <person name="Buettner E."/>
            <person name="Kellner H."/>
        </authorList>
    </citation>
    <scope>NUCLEOTIDE SEQUENCE [LARGE SCALE GENOMIC DNA]</scope>
    <source>
        <strain evidence="2 3">DSM 108380</strain>
    </source>
</reference>